<dbReference type="AlphaFoldDB" id="A0AAD7BR29"/>
<comment type="caution">
    <text evidence="1">The sequence shown here is derived from an EMBL/GenBank/DDBJ whole genome shotgun (WGS) entry which is preliminary data.</text>
</comment>
<proteinExistence type="predicted"/>
<accession>A0AAD7BR29</accession>
<name>A0AAD7BR29_9AGAR</name>
<dbReference type="EMBL" id="JARKIF010000010">
    <property type="protein sequence ID" value="KAJ7628390.1"/>
    <property type="molecule type" value="Genomic_DNA"/>
</dbReference>
<protein>
    <submittedName>
        <fullName evidence="1">Uncharacterized protein</fullName>
    </submittedName>
</protein>
<organism evidence="1 2">
    <name type="scientific">Roridomyces roridus</name>
    <dbReference type="NCBI Taxonomy" id="1738132"/>
    <lineage>
        <taxon>Eukaryota</taxon>
        <taxon>Fungi</taxon>
        <taxon>Dikarya</taxon>
        <taxon>Basidiomycota</taxon>
        <taxon>Agaricomycotina</taxon>
        <taxon>Agaricomycetes</taxon>
        <taxon>Agaricomycetidae</taxon>
        <taxon>Agaricales</taxon>
        <taxon>Marasmiineae</taxon>
        <taxon>Mycenaceae</taxon>
        <taxon>Roridomyces</taxon>
    </lineage>
</organism>
<sequence>MEEALLVETIQSEIDACEKGVEQYKAAPAGPRKSQAILKSFLDRVEWSKTFLELILFMLLEARPLPAPINAKTVQSSFTSTLTVIREVYEPKPIRPIRHLVDSAEPAAEPKDALANETDTQTFFSARWQQFLSAIKTTVQGPYLEIVCQHVKQVPAALQLSGAASSVPAFHDIQKILSDFFADGSRKVFGLKAVVACINEYSALKNLEIRIEFRIELAQLLLDCLRPWGTDEHEIVGETAKAIEKLLTSLKALRTSLTYGGNGEQEFEKISAEFESAWDLEIRTKIFTKMIITKYTDKTTDEELHASRSELPQDSGGLKISSSAASILHLVKGSKIFKKITGK</sequence>
<evidence type="ECO:0000313" key="2">
    <source>
        <dbReference type="Proteomes" id="UP001221142"/>
    </source>
</evidence>
<dbReference type="Proteomes" id="UP001221142">
    <property type="component" value="Unassembled WGS sequence"/>
</dbReference>
<reference evidence="1" key="1">
    <citation type="submission" date="2023-03" db="EMBL/GenBank/DDBJ databases">
        <title>Massive genome expansion in bonnet fungi (Mycena s.s.) driven by repeated elements and novel gene families across ecological guilds.</title>
        <authorList>
            <consortium name="Lawrence Berkeley National Laboratory"/>
            <person name="Harder C.B."/>
            <person name="Miyauchi S."/>
            <person name="Viragh M."/>
            <person name="Kuo A."/>
            <person name="Thoen E."/>
            <person name="Andreopoulos B."/>
            <person name="Lu D."/>
            <person name="Skrede I."/>
            <person name="Drula E."/>
            <person name="Henrissat B."/>
            <person name="Morin E."/>
            <person name="Kohler A."/>
            <person name="Barry K."/>
            <person name="LaButti K."/>
            <person name="Morin E."/>
            <person name="Salamov A."/>
            <person name="Lipzen A."/>
            <person name="Mereny Z."/>
            <person name="Hegedus B."/>
            <person name="Baldrian P."/>
            <person name="Stursova M."/>
            <person name="Weitz H."/>
            <person name="Taylor A."/>
            <person name="Grigoriev I.V."/>
            <person name="Nagy L.G."/>
            <person name="Martin F."/>
            <person name="Kauserud H."/>
        </authorList>
    </citation>
    <scope>NUCLEOTIDE SEQUENCE</scope>
    <source>
        <strain evidence="1">9284</strain>
    </source>
</reference>
<keyword evidence="2" id="KW-1185">Reference proteome</keyword>
<evidence type="ECO:0000313" key="1">
    <source>
        <dbReference type="EMBL" id="KAJ7628390.1"/>
    </source>
</evidence>
<gene>
    <name evidence="1" type="ORF">FB45DRAFT_1028485</name>
</gene>